<dbReference type="SUPFAM" id="SSF55781">
    <property type="entry name" value="GAF domain-like"/>
    <property type="match status" value="1"/>
</dbReference>
<dbReference type="InterPro" id="IPR001633">
    <property type="entry name" value="EAL_dom"/>
</dbReference>
<dbReference type="InterPro" id="IPR003018">
    <property type="entry name" value="GAF"/>
</dbReference>
<evidence type="ECO:0000256" key="1">
    <source>
        <dbReference type="SAM" id="MobiDB-lite"/>
    </source>
</evidence>
<dbReference type="Gene3D" id="3.30.450.40">
    <property type="match status" value="1"/>
</dbReference>
<dbReference type="RefSeq" id="WP_091276666.1">
    <property type="nucleotide sequence ID" value="NZ_FAOZ01000007.1"/>
</dbReference>
<feature type="region of interest" description="Disordered" evidence="1">
    <location>
        <begin position="1"/>
        <end position="20"/>
    </location>
</feature>
<dbReference type="SMART" id="SM00052">
    <property type="entry name" value="EAL"/>
    <property type="match status" value="1"/>
</dbReference>
<dbReference type="InterPro" id="IPR029016">
    <property type="entry name" value="GAF-like_dom_sf"/>
</dbReference>
<dbReference type="InterPro" id="IPR035919">
    <property type="entry name" value="EAL_sf"/>
</dbReference>
<dbReference type="PROSITE" id="PS50883">
    <property type="entry name" value="EAL"/>
    <property type="match status" value="1"/>
</dbReference>
<feature type="domain" description="EAL" evidence="2">
    <location>
        <begin position="171"/>
        <end position="412"/>
    </location>
</feature>
<name>A0A0S4QPK2_9ACTN</name>
<proteinExistence type="predicted"/>
<gene>
    <name evidence="3" type="ORF">Ga0074812_107338</name>
</gene>
<organism evidence="3 4">
    <name type="scientific">Parafrankia irregularis</name>
    <dbReference type="NCBI Taxonomy" id="795642"/>
    <lineage>
        <taxon>Bacteria</taxon>
        <taxon>Bacillati</taxon>
        <taxon>Actinomycetota</taxon>
        <taxon>Actinomycetes</taxon>
        <taxon>Frankiales</taxon>
        <taxon>Frankiaceae</taxon>
        <taxon>Parafrankia</taxon>
    </lineage>
</organism>
<accession>A0A0S4QPK2</accession>
<dbReference type="GO" id="GO:0071111">
    <property type="term" value="F:cyclic-guanylate-specific phosphodiesterase activity"/>
    <property type="evidence" value="ECO:0007669"/>
    <property type="project" value="InterPro"/>
</dbReference>
<dbReference type="PANTHER" id="PTHR33121:SF76">
    <property type="entry name" value="SIGNALING PROTEIN"/>
    <property type="match status" value="1"/>
</dbReference>
<evidence type="ECO:0000313" key="3">
    <source>
        <dbReference type="EMBL" id="CUU56454.1"/>
    </source>
</evidence>
<keyword evidence="4" id="KW-1185">Reference proteome</keyword>
<protein>
    <submittedName>
        <fullName evidence="3">EAL domain, c-di-GMP-specific phosphodiesterase class I (Or its enzymatically inactive variant)</fullName>
    </submittedName>
</protein>
<reference evidence="4" key="1">
    <citation type="submission" date="2015-11" db="EMBL/GenBank/DDBJ databases">
        <authorList>
            <person name="Varghese N."/>
        </authorList>
    </citation>
    <scope>NUCLEOTIDE SEQUENCE [LARGE SCALE GENOMIC DNA]</scope>
    <source>
        <strain evidence="4">DSM 45899</strain>
    </source>
</reference>
<dbReference type="AlphaFoldDB" id="A0A0S4QPK2"/>
<evidence type="ECO:0000313" key="4">
    <source>
        <dbReference type="Proteomes" id="UP000198802"/>
    </source>
</evidence>
<dbReference type="InterPro" id="IPR050706">
    <property type="entry name" value="Cyclic-di-GMP_PDE-like"/>
</dbReference>
<dbReference type="Pfam" id="PF01590">
    <property type="entry name" value="GAF"/>
    <property type="match status" value="1"/>
</dbReference>
<dbReference type="Pfam" id="PF00563">
    <property type="entry name" value="EAL"/>
    <property type="match status" value="1"/>
</dbReference>
<dbReference type="EMBL" id="FAOZ01000007">
    <property type="protein sequence ID" value="CUU56454.1"/>
    <property type="molecule type" value="Genomic_DNA"/>
</dbReference>
<dbReference type="CDD" id="cd01948">
    <property type="entry name" value="EAL"/>
    <property type="match status" value="1"/>
</dbReference>
<dbReference type="PANTHER" id="PTHR33121">
    <property type="entry name" value="CYCLIC DI-GMP PHOSPHODIESTERASE PDEF"/>
    <property type="match status" value="1"/>
</dbReference>
<dbReference type="Gene3D" id="3.20.20.450">
    <property type="entry name" value="EAL domain"/>
    <property type="match status" value="1"/>
</dbReference>
<evidence type="ECO:0000259" key="2">
    <source>
        <dbReference type="PROSITE" id="PS50883"/>
    </source>
</evidence>
<dbReference type="SUPFAM" id="SSF141868">
    <property type="entry name" value="EAL domain-like"/>
    <property type="match status" value="1"/>
</dbReference>
<sequence length="423" mass="44945">MARTASPVGPAKPLDPGTEQIQADPAVADLLGVLRRHLAMDVAFLGRLDEQCLLLQVFDGDPAAFGLAPGSTVRRHAALYPTALAHDAPIVIPDTQADRRTAQAPIVQGLGIGSYAAALVYDNDDEVYGLVGCLGRQPRPHLRPRDGQFVDLLAAFLRDAVIDLRRVWESRSHLSRIISDLIDDGGPQIVFQPVVSLADGSIAGVEALSRFPDSHRDPEGWFKVAAQVGLGTELELAAIRHALTALPGLPPSVALSLNAAPATIASGLLGLLRSFGACDRVIVEITEHEYFSTDPVVMRDIQALRSLGTRIAVDDTGTGYAGLEQLIQLRPEIVKLDYLITHLMDVDPARRAVAAAIVSVAREIGGQVIAEGIESTAELRTATEIGIGFGQGYLLGRPARTLRAACSPTPGLFRPDPAPAPAR</sequence>
<dbReference type="Proteomes" id="UP000198802">
    <property type="component" value="Unassembled WGS sequence"/>
</dbReference>